<proteinExistence type="predicted"/>
<comment type="caution">
    <text evidence="2">The sequence shown here is derived from an EMBL/GenBank/DDBJ whole genome shotgun (WGS) entry which is preliminary data.</text>
</comment>
<accession>A0ABW8TE95</accession>
<name>A0ABW8TE95_9CLOT</name>
<keyword evidence="1" id="KW-0812">Transmembrane</keyword>
<keyword evidence="1" id="KW-1133">Transmembrane helix</keyword>
<organism evidence="2 3">
    <name type="scientific">Clostridium neuense</name>
    <dbReference type="NCBI Taxonomy" id="1728934"/>
    <lineage>
        <taxon>Bacteria</taxon>
        <taxon>Bacillati</taxon>
        <taxon>Bacillota</taxon>
        <taxon>Clostridia</taxon>
        <taxon>Eubacteriales</taxon>
        <taxon>Clostridiaceae</taxon>
        <taxon>Clostridium</taxon>
    </lineage>
</organism>
<evidence type="ECO:0008006" key="4">
    <source>
        <dbReference type="Google" id="ProtNLM"/>
    </source>
</evidence>
<evidence type="ECO:0000313" key="3">
    <source>
        <dbReference type="Proteomes" id="UP001623592"/>
    </source>
</evidence>
<evidence type="ECO:0000256" key="1">
    <source>
        <dbReference type="SAM" id="Phobius"/>
    </source>
</evidence>
<reference evidence="2 3" key="1">
    <citation type="submission" date="2024-11" db="EMBL/GenBank/DDBJ databases">
        <authorList>
            <person name="Heng Y.C."/>
            <person name="Lim A.C.H."/>
            <person name="Lee J.K.Y."/>
            <person name="Kittelmann S."/>
        </authorList>
    </citation>
    <scope>NUCLEOTIDE SEQUENCE [LARGE SCALE GENOMIC DNA]</scope>
    <source>
        <strain evidence="2 3">WILCCON 0114</strain>
    </source>
</reference>
<sequence length="63" mass="7439">MKSEKLNRLLKRKLKSKKDDFQVTYEDIFAMIIAGFQVFVPIFIALGLIFFVVLLFISKVWLK</sequence>
<dbReference type="RefSeq" id="WP_406787494.1">
    <property type="nucleotide sequence ID" value="NZ_JBJIAA010000007.1"/>
</dbReference>
<dbReference type="EMBL" id="JBJIAA010000007">
    <property type="protein sequence ID" value="MFL0250834.1"/>
    <property type="molecule type" value="Genomic_DNA"/>
</dbReference>
<feature type="transmembrane region" description="Helical" evidence="1">
    <location>
        <begin position="28"/>
        <end position="57"/>
    </location>
</feature>
<gene>
    <name evidence="2" type="ORF">ACJDT4_10410</name>
</gene>
<evidence type="ECO:0000313" key="2">
    <source>
        <dbReference type="EMBL" id="MFL0250834.1"/>
    </source>
</evidence>
<keyword evidence="1" id="KW-0472">Membrane</keyword>
<protein>
    <recommendedName>
        <fullName evidence="4">DUF4342 domain-containing protein</fullName>
    </recommendedName>
</protein>
<keyword evidence="3" id="KW-1185">Reference proteome</keyword>
<dbReference type="Proteomes" id="UP001623592">
    <property type="component" value="Unassembled WGS sequence"/>
</dbReference>